<dbReference type="WBParaSite" id="ECPE_0001748501-mRNA-1">
    <property type="protein sequence ID" value="ECPE_0001748501-mRNA-1"/>
    <property type="gene ID" value="ECPE_0001748501"/>
</dbReference>
<organism evidence="4">
    <name type="scientific">Echinostoma caproni</name>
    <dbReference type="NCBI Taxonomy" id="27848"/>
    <lineage>
        <taxon>Eukaryota</taxon>
        <taxon>Metazoa</taxon>
        <taxon>Spiralia</taxon>
        <taxon>Lophotrochozoa</taxon>
        <taxon>Platyhelminthes</taxon>
        <taxon>Trematoda</taxon>
        <taxon>Digenea</taxon>
        <taxon>Plagiorchiida</taxon>
        <taxon>Echinostomata</taxon>
        <taxon>Echinostomatoidea</taxon>
        <taxon>Echinostomatidae</taxon>
        <taxon>Echinostoma</taxon>
    </lineage>
</organism>
<evidence type="ECO:0000256" key="1">
    <source>
        <dbReference type="SAM" id="MobiDB-lite"/>
    </source>
</evidence>
<accession>A0A183BE05</accession>
<reference evidence="4" key="1">
    <citation type="submission" date="2016-06" db="UniProtKB">
        <authorList>
            <consortium name="WormBaseParasite"/>
        </authorList>
    </citation>
    <scope>IDENTIFICATION</scope>
</reference>
<dbReference type="Proteomes" id="UP000272942">
    <property type="component" value="Unassembled WGS sequence"/>
</dbReference>
<evidence type="ECO:0000313" key="2">
    <source>
        <dbReference type="EMBL" id="VDP94732.1"/>
    </source>
</evidence>
<gene>
    <name evidence="2" type="ORF">ECPE_LOCUS17440</name>
</gene>
<evidence type="ECO:0000313" key="3">
    <source>
        <dbReference type="Proteomes" id="UP000272942"/>
    </source>
</evidence>
<reference evidence="2 3" key="2">
    <citation type="submission" date="2018-11" db="EMBL/GenBank/DDBJ databases">
        <authorList>
            <consortium name="Pathogen Informatics"/>
        </authorList>
    </citation>
    <scope>NUCLEOTIDE SEQUENCE [LARGE SCALE GENOMIC DNA]</scope>
    <source>
        <strain evidence="2 3">Egypt</strain>
    </source>
</reference>
<name>A0A183BE05_9TREM</name>
<sequence>MRRGVVSKTDEDDLALSKASTSCPAEMQDPSLAGFGTSPLQHSAIAYHATQPGSGGGGGSGGSLGGNSTNDGIPMGPG</sequence>
<protein>
    <submittedName>
        <fullName evidence="4">CTNNB1_binding domain-containing protein</fullName>
    </submittedName>
</protein>
<proteinExistence type="predicted"/>
<feature type="region of interest" description="Disordered" evidence="1">
    <location>
        <begin position="1"/>
        <end position="78"/>
    </location>
</feature>
<feature type="compositionally biased region" description="Gly residues" evidence="1">
    <location>
        <begin position="53"/>
        <end position="65"/>
    </location>
</feature>
<keyword evidence="3" id="KW-1185">Reference proteome</keyword>
<dbReference type="AlphaFoldDB" id="A0A183BE05"/>
<evidence type="ECO:0000313" key="4">
    <source>
        <dbReference type="WBParaSite" id="ECPE_0001748501-mRNA-1"/>
    </source>
</evidence>
<dbReference type="EMBL" id="UZAN01069313">
    <property type="protein sequence ID" value="VDP94732.1"/>
    <property type="molecule type" value="Genomic_DNA"/>
</dbReference>